<feature type="transmembrane region" description="Helical" evidence="12">
    <location>
        <begin position="37"/>
        <end position="59"/>
    </location>
</feature>
<keyword evidence="9 12" id="KW-1133">Transmembrane helix</keyword>
<feature type="transmembrane region" description="Helical" evidence="12">
    <location>
        <begin position="12"/>
        <end position="31"/>
    </location>
</feature>
<dbReference type="EC" id="2.7.13.3" evidence="3"/>
<evidence type="ECO:0000256" key="6">
    <source>
        <dbReference type="ARBA" id="ARBA00022679"/>
    </source>
</evidence>
<evidence type="ECO:0000256" key="5">
    <source>
        <dbReference type="ARBA" id="ARBA00022553"/>
    </source>
</evidence>
<name>A0A1V4ILC7_9CLOT</name>
<dbReference type="InterPro" id="IPR004358">
    <property type="entry name" value="Sig_transdc_His_kin-like_C"/>
</dbReference>
<dbReference type="PANTHER" id="PTHR45453">
    <property type="entry name" value="PHOSPHATE REGULON SENSOR PROTEIN PHOR"/>
    <property type="match status" value="1"/>
</dbReference>
<gene>
    <name evidence="14" type="primary">graS_3</name>
    <name evidence="14" type="ORF">CLORY_26040</name>
</gene>
<evidence type="ECO:0000313" key="14">
    <source>
        <dbReference type="EMBL" id="OPJ60736.1"/>
    </source>
</evidence>
<evidence type="ECO:0000256" key="2">
    <source>
        <dbReference type="ARBA" id="ARBA00004651"/>
    </source>
</evidence>
<keyword evidence="7 12" id="KW-0812">Transmembrane</keyword>
<dbReference type="SUPFAM" id="SSF55874">
    <property type="entry name" value="ATPase domain of HSP90 chaperone/DNA topoisomerase II/histidine kinase"/>
    <property type="match status" value="1"/>
</dbReference>
<keyword evidence="5" id="KW-0597">Phosphoprotein</keyword>
<dbReference type="GO" id="GO:0000155">
    <property type="term" value="F:phosphorelay sensor kinase activity"/>
    <property type="evidence" value="ECO:0007669"/>
    <property type="project" value="InterPro"/>
</dbReference>
<dbReference type="GO" id="GO:0004721">
    <property type="term" value="F:phosphoprotein phosphatase activity"/>
    <property type="evidence" value="ECO:0007669"/>
    <property type="project" value="TreeGrafter"/>
</dbReference>
<protein>
    <recommendedName>
        <fullName evidence="3">histidine kinase</fullName>
        <ecNumber evidence="3">2.7.13.3</ecNumber>
    </recommendedName>
</protein>
<dbReference type="STRING" id="1450648.CLORY_26040"/>
<comment type="subcellular location">
    <subcellularLocation>
        <location evidence="2">Cell membrane</location>
        <topology evidence="2">Multi-pass membrane protein</topology>
    </subcellularLocation>
</comment>
<dbReference type="RefSeq" id="WP_079425134.1">
    <property type="nucleotide sequence ID" value="NZ_MZGV01000028.1"/>
</dbReference>
<dbReference type="OrthoDB" id="9780487at2"/>
<dbReference type="InterPro" id="IPR036890">
    <property type="entry name" value="HATPase_C_sf"/>
</dbReference>
<keyword evidence="6 14" id="KW-0808">Transferase</keyword>
<evidence type="ECO:0000256" key="3">
    <source>
        <dbReference type="ARBA" id="ARBA00012438"/>
    </source>
</evidence>
<dbReference type="InterPro" id="IPR003661">
    <property type="entry name" value="HisK_dim/P_dom"/>
</dbReference>
<dbReference type="SUPFAM" id="SSF47384">
    <property type="entry name" value="Homodimeric domain of signal transducing histidine kinase"/>
    <property type="match status" value="1"/>
</dbReference>
<sequence>MSLYGFLKDKIIMLLVNLMSMLAMFIFLIATGTEAHVLVLVLIFWLLILTVYIAIQYYYKKKYFDNLFHTVNQLKQKYLIAEIMEKPYDLENLQFYNILKSANKSMIENITSIKNERKAYKEYIESWVHEIKTPIASIKLICENNKNDVIRRILSELESVDNFVEQVLFYARSENVEKDYLIKETQLSNCINAAVVKNKQLLLRNGIRIDVTQSKLTAFTDSKWIEFILNQLIINAVKYRKECNAIIEILVSEEEKGVAIFVKDNGVGIDESELPRVFEKGFTGSNGRKNDKSTGIGLYLSKKLCEKLGIGISISSKLNEYTSVRLFFPKGTFVKIN</sequence>
<dbReference type="PANTHER" id="PTHR45453:SF2">
    <property type="entry name" value="HISTIDINE KINASE"/>
    <property type="match status" value="1"/>
</dbReference>
<dbReference type="InterPro" id="IPR003594">
    <property type="entry name" value="HATPase_dom"/>
</dbReference>
<evidence type="ECO:0000313" key="15">
    <source>
        <dbReference type="Proteomes" id="UP000190080"/>
    </source>
</evidence>
<keyword evidence="15" id="KW-1185">Reference proteome</keyword>
<dbReference type="Gene3D" id="1.10.287.130">
    <property type="match status" value="1"/>
</dbReference>
<dbReference type="GO" id="GO:0016036">
    <property type="term" value="P:cellular response to phosphate starvation"/>
    <property type="evidence" value="ECO:0007669"/>
    <property type="project" value="TreeGrafter"/>
</dbReference>
<dbReference type="InterPro" id="IPR050351">
    <property type="entry name" value="BphY/WalK/GraS-like"/>
</dbReference>
<keyword evidence="4" id="KW-1003">Cell membrane</keyword>
<dbReference type="Proteomes" id="UP000190080">
    <property type="component" value="Unassembled WGS sequence"/>
</dbReference>
<comment type="catalytic activity">
    <reaction evidence="1">
        <text>ATP + protein L-histidine = ADP + protein N-phospho-L-histidine.</text>
        <dbReference type="EC" id="2.7.13.3"/>
    </reaction>
</comment>
<dbReference type="SMART" id="SM00388">
    <property type="entry name" value="HisKA"/>
    <property type="match status" value="1"/>
</dbReference>
<reference evidence="14 15" key="1">
    <citation type="submission" date="2017-03" db="EMBL/GenBank/DDBJ databases">
        <title>Genome sequence of Clostridium oryzae DSM 28571.</title>
        <authorList>
            <person name="Poehlein A."/>
            <person name="Daniel R."/>
        </authorList>
    </citation>
    <scope>NUCLEOTIDE SEQUENCE [LARGE SCALE GENOMIC DNA]</scope>
    <source>
        <strain evidence="14 15">DSM 28571</strain>
    </source>
</reference>
<dbReference type="GO" id="GO:0005886">
    <property type="term" value="C:plasma membrane"/>
    <property type="evidence" value="ECO:0007669"/>
    <property type="project" value="UniProtKB-SubCell"/>
</dbReference>
<evidence type="ECO:0000256" key="7">
    <source>
        <dbReference type="ARBA" id="ARBA00022692"/>
    </source>
</evidence>
<dbReference type="InterPro" id="IPR036097">
    <property type="entry name" value="HisK_dim/P_sf"/>
</dbReference>
<accession>A0A1V4ILC7</accession>
<keyword evidence="11 12" id="KW-0472">Membrane</keyword>
<dbReference type="AlphaFoldDB" id="A0A1V4ILC7"/>
<evidence type="ECO:0000259" key="13">
    <source>
        <dbReference type="PROSITE" id="PS50109"/>
    </source>
</evidence>
<evidence type="ECO:0000256" key="10">
    <source>
        <dbReference type="ARBA" id="ARBA00023012"/>
    </source>
</evidence>
<dbReference type="InterPro" id="IPR005467">
    <property type="entry name" value="His_kinase_dom"/>
</dbReference>
<evidence type="ECO:0000256" key="4">
    <source>
        <dbReference type="ARBA" id="ARBA00022475"/>
    </source>
</evidence>
<dbReference type="PRINTS" id="PR00344">
    <property type="entry name" value="BCTRLSENSOR"/>
</dbReference>
<keyword evidence="8 14" id="KW-0418">Kinase</keyword>
<comment type="caution">
    <text evidence="14">The sequence shown here is derived from an EMBL/GenBank/DDBJ whole genome shotgun (WGS) entry which is preliminary data.</text>
</comment>
<feature type="domain" description="Histidine kinase" evidence="13">
    <location>
        <begin position="126"/>
        <end position="332"/>
    </location>
</feature>
<proteinExistence type="predicted"/>
<evidence type="ECO:0000256" key="11">
    <source>
        <dbReference type="ARBA" id="ARBA00023136"/>
    </source>
</evidence>
<evidence type="ECO:0000256" key="9">
    <source>
        <dbReference type="ARBA" id="ARBA00022989"/>
    </source>
</evidence>
<dbReference type="PROSITE" id="PS50109">
    <property type="entry name" value="HIS_KIN"/>
    <property type="match status" value="1"/>
</dbReference>
<dbReference type="EMBL" id="MZGV01000028">
    <property type="protein sequence ID" value="OPJ60736.1"/>
    <property type="molecule type" value="Genomic_DNA"/>
</dbReference>
<dbReference type="Gene3D" id="3.30.565.10">
    <property type="entry name" value="Histidine kinase-like ATPase, C-terminal domain"/>
    <property type="match status" value="1"/>
</dbReference>
<keyword evidence="10" id="KW-0902">Two-component regulatory system</keyword>
<evidence type="ECO:0000256" key="1">
    <source>
        <dbReference type="ARBA" id="ARBA00000085"/>
    </source>
</evidence>
<dbReference type="Pfam" id="PF02518">
    <property type="entry name" value="HATPase_c"/>
    <property type="match status" value="1"/>
</dbReference>
<dbReference type="SMART" id="SM00387">
    <property type="entry name" value="HATPase_c"/>
    <property type="match status" value="1"/>
</dbReference>
<dbReference type="CDD" id="cd00082">
    <property type="entry name" value="HisKA"/>
    <property type="match status" value="1"/>
</dbReference>
<evidence type="ECO:0000256" key="12">
    <source>
        <dbReference type="SAM" id="Phobius"/>
    </source>
</evidence>
<evidence type="ECO:0000256" key="8">
    <source>
        <dbReference type="ARBA" id="ARBA00022777"/>
    </source>
</evidence>
<organism evidence="14 15">
    <name type="scientific">Clostridium oryzae</name>
    <dbReference type="NCBI Taxonomy" id="1450648"/>
    <lineage>
        <taxon>Bacteria</taxon>
        <taxon>Bacillati</taxon>
        <taxon>Bacillota</taxon>
        <taxon>Clostridia</taxon>
        <taxon>Eubacteriales</taxon>
        <taxon>Clostridiaceae</taxon>
        <taxon>Clostridium</taxon>
    </lineage>
</organism>